<proteinExistence type="predicted"/>
<name>A0A5C1AG27_9BACT</name>
<gene>
    <name evidence="2" type="ORF">PX52LOC_03912</name>
</gene>
<accession>A0A5C1AG27</accession>
<feature type="transmembrane region" description="Helical" evidence="1">
    <location>
        <begin position="80"/>
        <end position="101"/>
    </location>
</feature>
<dbReference type="AlphaFoldDB" id="A0A5C1AG27"/>
<keyword evidence="3" id="KW-1185">Reference proteome</keyword>
<feature type="transmembrane region" description="Helical" evidence="1">
    <location>
        <begin position="49"/>
        <end position="68"/>
    </location>
</feature>
<evidence type="ECO:0000313" key="2">
    <source>
        <dbReference type="EMBL" id="QEL16936.1"/>
    </source>
</evidence>
<protein>
    <submittedName>
        <fullName evidence="2">Uncharacterized protein</fullName>
    </submittedName>
</protein>
<dbReference type="Proteomes" id="UP000324974">
    <property type="component" value="Chromosome"/>
</dbReference>
<dbReference type="EMBL" id="CP042425">
    <property type="protein sequence ID" value="QEL16936.1"/>
    <property type="molecule type" value="Genomic_DNA"/>
</dbReference>
<organism evidence="2 3">
    <name type="scientific">Limnoglobus roseus</name>
    <dbReference type="NCBI Taxonomy" id="2598579"/>
    <lineage>
        <taxon>Bacteria</taxon>
        <taxon>Pseudomonadati</taxon>
        <taxon>Planctomycetota</taxon>
        <taxon>Planctomycetia</taxon>
        <taxon>Gemmatales</taxon>
        <taxon>Gemmataceae</taxon>
        <taxon>Limnoglobus</taxon>
    </lineage>
</organism>
<keyword evidence="1" id="KW-0472">Membrane</keyword>
<evidence type="ECO:0000313" key="3">
    <source>
        <dbReference type="Proteomes" id="UP000324974"/>
    </source>
</evidence>
<keyword evidence="1" id="KW-0812">Transmembrane</keyword>
<keyword evidence="1" id="KW-1133">Transmembrane helix</keyword>
<dbReference type="KEGG" id="lrs:PX52LOC_03912"/>
<sequence length="103" mass="10657">MAETTPAAMSPSPPVAGVGCGPLALVLLGGVAALGPLLTPINWWPYSEYYVPKYVLLALSVGCGLRAVRSGWWGDRVCGLIALLVGGGTTAYIVWTLASLIRA</sequence>
<reference evidence="3" key="1">
    <citation type="submission" date="2019-08" db="EMBL/GenBank/DDBJ databases">
        <title>Limnoglobus roseus gen. nov., sp. nov., a novel freshwater planctomycete with a giant genome from the family Gemmataceae.</title>
        <authorList>
            <person name="Kulichevskaya I.S."/>
            <person name="Naumoff D.G."/>
            <person name="Miroshnikov K."/>
            <person name="Ivanova A."/>
            <person name="Philippov D.A."/>
            <person name="Hakobyan A."/>
            <person name="Rijpstra I.C."/>
            <person name="Sinninghe Damste J.S."/>
            <person name="Liesack W."/>
            <person name="Dedysh S.N."/>
        </authorList>
    </citation>
    <scope>NUCLEOTIDE SEQUENCE [LARGE SCALE GENOMIC DNA]</scope>
    <source>
        <strain evidence="3">PX52</strain>
    </source>
</reference>
<evidence type="ECO:0000256" key="1">
    <source>
        <dbReference type="SAM" id="Phobius"/>
    </source>
</evidence>